<organism evidence="1 2">
    <name type="scientific">Marinicella pacifica</name>
    <dbReference type="NCBI Taxonomy" id="1171543"/>
    <lineage>
        <taxon>Bacteria</taxon>
        <taxon>Pseudomonadati</taxon>
        <taxon>Pseudomonadota</taxon>
        <taxon>Gammaproteobacteria</taxon>
        <taxon>Lysobacterales</taxon>
        <taxon>Marinicellaceae</taxon>
        <taxon>Marinicella</taxon>
    </lineage>
</organism>
<protein>
    <recommendedName>
        <fullName evidence="3">Peptidase S12 Pab87-related C-terminal domain-containing protein</fullName>
    </recommendedName>
</protein>
<evidence type="ECO:0000313" key="1">
    <source>
        <dbReference type="EMBL" id="GGG03339.1"/>
    </source>
</evidence>
<reference evidence="1" key="1">
    <citation type="journal article" date="2014" name="Int. J. Syst. Evol. Microbiol.">
        <title>Complete genome sequence of Corynebacterium casei LMG S-19264T (=DSM 44701T), isolated from a smear-ripened cheese.</title>
        <authorList>
            <consortium name="US DOE Joint Genome Institute (JGI-PGF)"/>
            <person name="Walter F."/>
            <person name="Albersmeier A."/>
            <person name="Kalinowski J."/>
            <person name="Ruckert C."/>
        </authorList>
    </citation>
    <scope>NUCLEOTIDE SEQUENCE</scope>
    <source>
        <strain evidence="1">CGMCC 1.12181</strain>
    </source>
</reference>
<accession>A0A917CYX1</accession>
<dbReference type="AlphaFoldDB" id="A0A917CYX1"/>
<comment type="caution">
    <text evidence="1">The sequence shown here is derived from an EMBL/GenBank/DDBJ whole genome shotgun (WGS) entry which is preliminary data.</text>
</comment>
<evidence type="ECO:0000313" key="2">
    <source>
        <dbReference type="Proteomes" id="UP000605253"/>
    </source>
</evidence>
<dbReference type="Proteomes" id="UP000605253">
    <property type="component" value="Unassembled WGS sequence"/>
</dbReference>
<dbReference type="RefSeq" id="WP_188366171.1">
    <property type="nucleotide sequence ID" value="NZ_BAABJF010000033.1"/>
</dbReference>
<proteinExistence type="predicted"/>
<keyword evidence="2" id="KW-1185">Reference proteome</keyword>
<dbReference type="EMBL" id="BMEO01000025">
    <property type="protein sequence ID" value="GGG03339.1"/>
    <property type="molecule type" value="Genomic_DNA"/>
</dbReference>
<gene>
    <name evidence="1" type="ORF">GCM10011365_25620</name>
</gene>
<reference evidence="1" key="2">
    <citation type="submission" date="2020-09" db="EMBL/GenBank/DDBJ databases">
        <authorList>
            <person name="Sun Q."/>
            <person name="Zhou Y."/>
        </authorList>
    </citation>
    <scope>NUCLEOTIDE SEQUENCE</scope>
    <source>
        <strain evidence="1">CGMCC 1.12181</strain>
    </source>
</reference>
<evidence type="ECO:0008006" key="3">
    <source>
        <dbReference type="Google" id="ProtNLM"/>
    </source>
</evidence>
<sequence length="109" mass="11881">MLGIAQSANHNVYQRNDDAKPKAVAVDETVLQSYTGVYASDSFPLDISVTLKDGQLMAQATGQGAFPLSAKSETEFTFSAADISMVFNADKQTMTFTQIGRSFEMEKKE</sequence>
<name>A0A917CYX1_9GAMM</name>